<evidence type="ECO:0000259" key="5">
    <source>
        <dbReference type="Pfam" id="PF01523"/>
    </source>
</evidence>
<feature type="domain" description="Metalloprotease TldD/E C-terminal" evidence="6">
    <location>
        <begin position="227"/>
        <end position="458"/>
    </location>
</feature>
<dbReference type="InterPro" id="IPR002510">
    <property type="entry name" value="Metalloprtase-TldD/E_N"/>
</dbReference>
<dbReference type="InterPro" id="IPR035068">
    <property type="entry name" value="TldD/PmbA_N"/>
</dbReference>
<feature type="domain" description="Metalloprotease TldD/E central" evidence="7">
    <location>
        <begin position="112"/>
        <end position="219"/>
    </location>
</feature>
<protein>
    <submittedName>
        <fullName evidence="8">TldD/PmbA family protein</fullName>
    </submittedName>
</protein>
<keyword evidence="2" id="KW-0645">Protease</keyword>
<evidence type="ECO:0000256" key="2">
    <source>
        <dbReference type="ARBA" id="ARBA00022670"/>
    </source>
</evidence>
<evidence type="ECO:0000313" key="8">
    <source>
        <dbReference type="EMBL" id="MBD7915140.1"/>
    </source>
</evidence>
<dbReference type="InterPro" id="IPR045570">
    <property type="entry name" value="Metalloprtase-TldD/E_cen_dom"/>
</dbReference>
<keyword evidence="4" id="KW-0482">Metalloprotease</keyword>
<gene>
    <name evidence="8" type="ORF">H9660_08250</name>
</gene>
<evidence type="ECO:0000313" key="9">
    <source>
        <dbReference type="Proteomes" id="UP000640335"/>
    </source>
</evidence>
<dbReference type="InterPro" id="IPR036059">
    <property type="entry name" value="TldD/PmbA_sf"/>
</dbReference>
<dbReference type="PIRSF" id="PIRSF004919">
    <property type="entry name" value="TldD"/>
    <property type="match status" value="1"/>
</dbReference>
<reference evidence="8 9" key="1">
    <citation type="submission" date="2020-08" db="EMBL/GenBank/DDBJ databases">
        <title>A Genomic Blueprint of the Chicken Gut Microbiome.</title>
        <authorList>
            <person name="Gilroy R."/>
            <person name="Ravi A."/>
            <person name="Getino M."/>
            <person name="Pursley I."/>
            <person name="Horton D.L."/>
            <person name="Alikhan N.-F."/>
            <person name="Baker D."/>
            <person name="Gharbi K."/>
            <person name="Hall N."/>
            <person name="Watson M."/>
            <person name="Adriaenssens E.M."/>
            <person name="Foster-Nyarko E."/>
            <person name="Jarju S."/>
            <person name="Secka A."/>
            <person name="Antonio M."/>
            <person name="Oren A."/>
            <person name="Chaudhuri R."/>
            <person name="La Ragione R.M."/>
            <person name="Hildebrand F."/>
            <person name="Pallen M.J."/>
        </authorList>
    </citation>
    <scope>NUCLEOTIDE SEQUENCE [LARGE SCALE GENOMIC DNA]</scope>
    <source>
        <strain evidence="8 9">Sa3CUN1</strain>
    </source>
</reference>
<dbReference type="SUPFAM" id="SSF111283">
    <property type="entry name" value="Putative modulator of DNA gyrase, PmbA/TldD"/>
    <property type="match status" value="1"/>
</dbReference>
<dbReference type="Proteomes" id="UP000640335">
    <property type="component" value="Unassembled WGS sequence"/>
</dbReference>
<dbReference type="RefSeq" id="WP_191749903.1">
    <property type="nucleotide sequence ID" value="NZ_JACSQZ010000025.1"/>
</dbReference>
<evidence type="ECO:0000259" key="6">
    <source>
        <dbReference type="Pfam" id="PF19289"/>
    </source>
</evidence>
<dbReference type="PANTHER" id="PTHR30624">
    <property type="entry name" value="UNCHARACTERIZED PROTEIN TLDD AND PMBA"/>
    <property type="match status" value="1"/>
</dbReference>
<dbReference type="Pfam" id="PF19289">
    <property type="entry name" value="PmbA_TldD_3rd"/>
    <property type="match status" value="1"/>
</dbReference>
<sequence length="459" mass="49552">MLKKDILSSVLARCLITGGDFAEIFEEDTIDTSIGILNGKVENSISGRTHGIGIRIFKGFKSVYAYTNNTSLASLLDTAEKAALALGELKEDISIVLNRREVFNNNKIIYVPSSISIDKKIEVMKRGYKAAKEYHDEISQVSVGYLDKEQNILIANTEGLLTEDRRIRTRLSISSVASANGENQTGFEGPGAHKGFELFDDIDPEYYGREASRVAHTMLHAKTCPAGKMPVAIDNGFGGVIFHEACGHSLEATAVAKGNSVFTNMLGKQIASTKVTAIDDGTIPNAWGSLNIDDEGNKTRKNVLIENGILKGYLIDKLNGRRMGMEATGSSRRQNYKYAPTSRMTNTYIAAGNDDEAEIIKSISDGLYAKKMGGGSVNPVTGEFNFAVSEGYIVRNGEIQEPVRGASLIGKGSEVLMNIDMVGKNLEQGQGMCGSISGSIPTNVGQPMIRVKEITVGGR</sequence>
<evidence type="ECO:0000256" key="1">
    <source>
        <dbReference type="ARBA" id="ARBA00005836"/>
    </source>
</evidence>
<dbReference type="Gene3D" id="3.30.2290.10">
    <property type="entry name" value="PmbA/TldD superfamily"/>
    <property type="match status" value="1"/>
</dbReference>
<dbReference type="Pfam" id="PF01523">
    <property type="entry name" value="PmbA_TldD_1st"/>
    <property type="match status" value="1"/>
</dbReference>
<name>A0ABR8Q3Y2_9CLOT</name>
<comment type="caution">
    <text evidence="8">The sequence shown here is derived from an EMBL/GenBank/DDBJ whole genome shotgun (WGS) entry which is preliminary data.</text>
</comment>
<feature type="domain" description="Metalloprotease TldD/E N-terminal" evidence="5">
    <location>
        <begin position="22"/>
        <end position="83"/>
    </location>
</feature>
<dbReference type="PANTHER" id="PTHR30624:SF4">
    <property type="entry name" value="METALLOPROTEASE TLDD"/>
    <property type="match status" value="1"/>
</dbReference>
<keyword evidence="3" id="KW-0378">Hydrolase</keyword>
<dbReference type="InterPro" id="IPR025502">
    <property type="entry name" value="TldD"/>
</dbReference>
<keyword evidence="9" id="KW-1185">Reference proteome</keyword>
<dbReference type="EMBL" id="JACSQZ010000025">
    <property type="protein sequence ID" value="MBD7915140.1"/>
    <property type="molecule type" value="Genomic_DNA"/>
</dbReference>
<organism evidence="8 9">
    <name type="scientific">Clostridium gallinarum</name>
    <dbReference type="NCBI Taxonomy" id="2762246"/>
    <lineage>
        <taxon>Bacteria</taxon>
        <taxon>Bacillati</taxon>
        <taxon>Bacillota</taxon>
        <taxon>Clostridia</taxon>
        <taxon>Eubacteriales</taxon>
        <taxon>Clostridiaceae</taxon>
        <taxon>Clostridium</taxon>
    </lineage>
</organism>
<proteinExistence type="inferred from homology"/>
<evidence type="ECO:0000256" key="3">
    <source>
        <dbReference type="ARBA" id="ARBA00022801"/>
    </source>
</evidence>
<dbReference type="InterPro" id="IPR045569">
    <property type="entry name" value="Metalloprtase-TldD/E_C"/>
</dbReference>
<evidence type="ECO:0000256" key="4">
    <source>
        <dbReference type="ARBA" id="ARBA00023049"/>
    </source>
</evidence>
<evidence type="ECO:0000259" key="7">
    <source>
        <dbReference type="Pfam" id="PF19290"/>
    </source>
</evidence>
<accession>A0ABR8Q3Y2</accession>
<dbReference type="InterPro" id="IPR051463">
    <property type="entry name" value="Peptidase_U62_metallo"/>
</dbReference>
<dbReference type="Pfam" id="PF19290">
    <property type="entry name" value="PmbA_TldD_2nd"/>
    <property type="match status" value="1"/>
</dbReference>
<comment type="similarity">
    <text evidence="1">Belongs to the peptidase U62 family.</text>
</comment>